<protein>
    <submittedName>
        <fullName evidence="1">Uncharacterized protein</fullName>
    </submittedName>
</protein>
<dbReference type="EMBL" id="MU005765">
    <property type="protein sequence ID" value="KAF2713463.1"/>
    <property type="molecule type" value="Genomic_DNA"/>
</dbReference>
<reference evidence="1" key="1">
    <citation type="journal article" date="2020" name="Stud. Mycol.">
        <title>101 Dothideomycetes genomes: a test case for predicting lifestyles and emergence of pathogens.</title>
        <authorList>
            <person name="Haridas S."/>
            <person name="Albert R."/>
            <person name="Binder M."/>
            <person name="Bloem J."/>
            <person name="Labutti K."/>
            <person name="Salamov A."/>
            <person name="Andreopoulos B."/>
            <person name="Baker S."/>
            <person name="Barry K."/>
            <person name="Bills G."/>
            <person name="Bluhm B."/>
            <person name="Cannon C."/>
            <person name="Castanera R."/>
            <person name="Culley D."/>
            <person name="Daum C."/>
            <person name="Ezra D."/>
            <person name="Gonzalez J."/>
            <person name="Henrissat B."/>
            <person name="Kuo A."/>
            <person name="Liang C."/>
            <person name="Lipzen A."/>
            <person name="Lutzoni F."/>
            <person name="Magnuson J."/>
            <person name="Mondo S."/>
            <person name="Nolan M."/>
            <person name="Ohm R."/>
            <person name="Pangilinan J."/>
            <person name="Park H.-J."/>
            <person name="Ramirez L."/>
            <person name="Alfaro M."/>
            <person name="Sun H."/>
            <person name="Tritt A."/>
            <person name="Yoshinaga Y."/>
            <person name="Zwiers L.-H."/>
            <person name="Turgeon B."/>
            <person name="Goodwin S."/>
            <person name="Spatafora J."/>
            <person name="Crous P."/>
            <person name="Grigoriev I."/>
        </authorList>
    </citation>
    <scope>NUCLEOTIDE SEQUENCE</scope>
    <source>
        <strain evidence="1">CBS 279.74</strain>
    </source>
</reference>
<gene>
    <name evidence="1" type="ORF">K504DRAFT_461992</name>
</gene>
<organism evidence="1 2">
    <name type="scientific">Pleomassaria siparia CBS 279.74</name>
    <dbReference type="NCBI Taxonomy" id="1314801"/>
    <lineage>
        <taxon>Eukaryota</taxon>
        <taxon>Fungi</taxon>
        <taxon>Dikarya</taxon>
        <taxon>Ascomycota</taxon>
        <taxon>Pezizomycotina</taxon>
        <taxon>Dothideomycetes</taxon>
        <taxon>Pleosporomycetidae</taxon>
        <taxon>Pleosporales</taxon>
        <taxon>Pleomassariaceae</taxon>
        <taxon>Pleomassaria</taxon>
    </lineage>
</organism>
<name>A0A6G1KLG2_9PLEO</name>
<dbReference type="AlphaFoldDB" id="A0A6G1KLG2"/>
<proteinExistence type="predicted"/>
<keyword evidence="2" id="KW-1185">Reference proteome</keyword>
<sequence length="88" mass="9859">MVKPKTTLHTFRIGSLSPNIISTKYWDLMAFIHTQHPTLKEGGIQGYYYMVGPPTYPTLYVGLRLGSSFVSDPKDLHEEASPFGSAIR</sequence>
<evidence type="ECO:0000313" key="1">
    <source>
        <dbReference type="EMBL" id="KAF2713463.1"/>
    </source>
</evidence>
<accession>A0A6G1KLG2</accession>
<dbReference type="Proteomes" id="UP000799428">
    <property type="component" value="Unassembled WGS sequence"/>
</dbReference>
<dbReference type="OrthoDB" id="9983560at2759"/>
<evidence type="ECO:0000313" key="2">
    <source>
        <dbReference type="Proteomes" id="UP000799428"/>
    </source>
</evidence>